<dbReference type="InterPro" id="IPR011992">
    <property type="entry name" value="EF-hand-dom_pair"/>
</dbReference>
<evidence type="ECO:0000256" key="1">
    <source>
        <dbReference type="ARBA" id="ARBA00004448"/>
    </source>
</evidence>
<feature type="region of interest" description="Disordered" evidence="13">
    <location>
        <begin position="213"/>
        <end position="327"/>
    </location>
</feature>
<dbReference type="Pfam" id="PF13499">
    <property type="entry name" value="EF-hand_7"/>
    <property type="match status" value="1"/>
</dbReference>
<dbReference type="PROSITE" id="PS50222">
    <property type="entry name" value="EF_HAND_2"/>
    <property type="match status" value="2"/>
</dbReference>
<dbReference type="PROSITE" id="PS00018">
    <property type="entry name" value="EF_HAND_1"/>
    <property type="match status" value="1"/>
</dbReference>
<keyword evidence="11 12" id="KW-0472">Membrane</keyword>
<keyword evidence="4 12" id="KW-0812">Transmembrane</keyword>
<dbReference type="GO" id="GO:0055085">
    <property type="term" value="P:transmembrane transport"/>
    <property type="evidence" value="ECO:0007669"/>
    <property type="project" value="InterPro"/>
</dbReference>
<evidence type="ECO:0000256" key="12">
    <source>
        <dbReference type="PROSITE-ProRule" id="PRU00282"/>
    </source>
</evidence>
<evidence type="ECO:0000313" key="15">
    <source>
        <dbReference type="EMBL" id="SAM08507.1"/>
    </source>
</evidence>
<dbReference type="InterPro" id="IPR002067">
    <property type="entry name" value="MCP"/>
</dbReference>
<evidence type="ECO:0000256" key="7">
    <source>
        <dbReference type="ARBA" id="ARBA00022792"/>
    </source>
</evidence>
<feature type="repeat" description="Solcar" evidence="12">
    <location>
        <begin position="1256"/>
        <end position="1349"/>
    </location>
</feature>
<dbReference type="STRING" id="4829.A0A168SJ41"/>
<dbReference type="Gene3D" id="1.50.40.10">
    <property type="entry name" value="Mitochondrial carrier domain"/>
    <property type="match status" value="1"/>
</dbReference>
<evidence type="ECO:0000256" key="4">
    <source>
        <dbReference type="ARBA" id="ARBA00022692"/>
    </source>
</evidence>
<dbReference type="Gene3D" id="1.10.238.10">
    <property type="entry name" value="EF-hand"/>
    <property type="match status" value="1"/>
</dbReference>
<keyword evidence="8" id="KW-0106">Calcium</keyword>
<feature type="compositionally biased region" description="Polar residues" evidence="13">
    <location>
        <begin position="714"/>
        <end position="726"/>
    </location>
</feature>
<comment type="similarity">
    <text evidence="2">Belongs to the mitochondrial carrier (TC 2.A.29) family.</text>
</comment>
<dbReference type="Gene3D" id="3.30.70.141">
    <property type="entry name" value="Nucleoside diphosphate kinase-like domain"/>
    <property type="match status" value="1"/>
</dbReference>
<comment type="subcellular location">
    <subcellularLocation>
        <location evidence="1">Mitochondrion inner membrane</location>
        <topology evidence="1">Multi-pass membrane protein</topology>
    </subcellularLocation>
</comment>
<dbReference type="SMART" id="SM00054">
    <property type="entry name" value="EFh"/>
    <property type="match status" value="2"/>
</dbReference>
<keyword evidence="6" id="KW-0677">Repeat</keyword>
<sequence>MTVDLKNSTMERLIGKPEGLHAKQGGNESSVLDTASVGLAESDVVKQDNASSYLTQDCVLALLMATSTVDKDVTIKSLQQKHGFDVLGQHTLQLSSSQVDTLYAYDAKETKQHYKDLYEGWKKSSLSDPVQVLILGKENAVVSFQALVNLQNSTKKKDRMMDPQSVYASANQDNVKRDVMLLLGNLASGSNTLGDSVSSATPADDTTVIQAPLETMGGNSQGSTTEEKPTPLEMGSENNTVTMVDPSGNKTNEPPTVTTMALDTTAPSITTAPSNQVNTDKNPPTSSANDDIPGTKASVLNSTIGNRSDDDKAPESDPSQPQISETTVELAPKVSELAAEAVTGTLSLATESELESTEPIAQVSSHETESTTAISQLLLIESEVEPITHAVGGEKPTVPLNKSPSLSSATRLDKNSDLEGNLNSNTSDLKVDATVTDLEGGATTSNLNVDTISSDLEVDTTTSDTNLTSNTSDLKVDAITSDTNLTSNTNDLKVDTTTGDLIVDTTTSDTNLTSNTSDLKVDAITSDTNLTSNTNDLKIDTTTSDTNLTSNTSGLKVDTITSDTDLTSTTSDLKVETTTSDLKVETTTSDLKVETTTSDLKVDTTTSDLKARTSTSSNLKSATPSSDFKDGAISSDLKTNGNSTNSKAKVNNSNSGVKSAIATRTATATAKAKTPVKDSQPTRINSARNQQERTRATTTTQPRENPQTIKKKQPNSATLKPTTASKVTPIDTKATKPTVAPQPPLKSKLRATTRPLSTSKQPLSPSTEEEPKKKAPRIPRVALLATTQPKKLTSPTKEAADPLPPKKTKHAISSSAIARLTAPTASSIRRQQGASSVAAGTTPPATKGGGGRMIKVPHLIEVFIHIKSHMTDGVPPVIVRTVARLSGMVMWIRIEGKQDILIRCIMGASPITTTPKDPTKDPSSNNQATAVVSDTNDSLQRYHQQHFHQHHAHPSATPEEVMAMATNSDIPEATGFYLSETPRERDDRIRALFDSLDRRHEGVLDRDCIEKGLTAMTHLPARTKFVNELLAQCDTSQDGLVDYDEFKTYVHEKEEELWVLFQRLDTRGDGSLLPSDLAGALQAAGITINQNELMNFMEWMDLDGNGVIDFYEFKNFLLLLPETNVSEIYRYYESSTQLTQDGEVIIPPTDETSHHAIKFLLAGGLAGMVSRTCTAPFDRLKVYLITTSDSSSTKRPLTILEAVKTIYAKGGWRGFFVGNGLNIFKIVPESAIKFYSYETFKGLFATALHCEDKDSIPTGARFLSGGMAGLSSQFFIYPVETLKTRIMSLQRESTAAQQQPGRSIVLETMKSMYARAGLRAFWPGLTLGLVGVFPYQAMDLGIYETLKLGYLRHTDHENLHSDKQKQPNVFVLWACGMVSGSIGATSVYPLNVIRTRLQAQGTPAHPRYYSSPLDAVQVTYRTEGLRGFYKGLGPTLLKVVPAVSISYVTYEWSKNELGIS</sequence>
<feature type="repeat" description="Solcar" evidence="12">
    <location>
        <begin position="1367"/>
        <end position="1456"/>
    </location>
</feature>
<dbReference type="Proteomes" id="UP000078561">
    <property type="component" value="Unassembled WGS sequence"/>
</dbReference>
<evidence type="ECO:0000256" key="8">
    <source>
        <dbReference type="ARBA" id="ARBA00022837"/>
    </source>
</evidence>
<feature type="domain" description="EF-hand" evidence="14">
    <location>
        <begin position="1052"/>
        <end position="1087"/>
    </location>
</feature>
<feature type="region of interest" description="Disordered" evidence="13">
    <location>
        <begin position="391"/>
        <end position="426"/>
    </location>
</feature>
<evidence type="ECO:0000256" key="13">
    <source>
        <dbReference type="SAM" id="MobiDB-lite"/>
    </source>
</evidence>
<keyword evidence="9" id="KW-1133">Transmembrane helix</keyword>
<proteinExistence type="inferred from homology"/>
<keyword evidence="7" id="KW-0999">Mitochondrion inner membrane</keyword>
<feature type="region of interest" description="Disordered" evidence="13">
    <location>
        <begin position="604"/>
        <end position="852"/>
    </location>
</feature>
<feature type="domain" description="EF-hand" evidence="14">
    <location>
        <begin position="1088"/>
        <end position="1123"/>
    </location>
</feature>
<evidence type="ECO:0000256" key="9">
    <source>
        <dbReference type="ARBA" id="ARBA00022989"/>
    </source>
</evidence>
<feature type="compositionally biased region" description="Polar residues" evidence="13">
    <location>
        <begin position="785"/>
        <end position="796"/>
    </location>
</feature>
<keyword evidence="16" id="KW-1185">Reference proteome</keyword>
<protein>
    <recommendedName>
        <fullName evidence="14">EF-hand domain-containing protein</fullName>
    </recommendedName>
</protein>
<evidence type="ECO:0000313" key="16">
    <source>
        <dbReference type="Proteomes" id="UP000078561"/>
    </source>
</evidence>
<feature type="region of interest" description="Disordered" evidence="13">
    <location>
        <begin position="912"/>
        <end position="938"/>
    </location>
</feature>
<evidence type="ECO:0000256" key="6">
    <source>
        <dbReference type="ARBA" id="ARBA00022737"/>
    </source>
</evidence>
<dbReference type="FunFam" id="1.50.40.10:FF:000016">
    <property type="entry name" value="Solute carrier family 25 member 23"/>
    <property type="match status" value="1"/>
</dbReference>
<dbReference type="OrthoDB" id="270584at2759"/>
<feature type="compositionally biased region" description="Low complexity" evidence="13">
    <location>
        <begin position="696"/>
        <end position="705"/>
    </location>
</feature>
<evidence type="ECO:0000256" key="2">
    <source>
        <dbReference type="ARBA" id="ARBA00006375"/>
    </source>
</evidence>
<keyword evidence="10" id="KW-0496">Mitochondrion</keyword>
<feature type="compositionally biased region" description="Polar residues" evidence="13">
    <location>
        <begin position="754"/>
        <end position="766"/>
    </location>
</feature>
<feature type="compositionally biased region" description="Polar residues" evidence="13">
    <location>
        <begin position="317"/>
        <end position="327"/>
    </location>
</feature>
<dbReference type="InterPro" id="IPR036850">
    <property type="entry name" value="NDK-like_dom_sf"/>
</dbReference>
<feature type="compositionally biased region" description="Polar residues" evidence="13">
    <location>
        <begin position="677"/>
        <end position="686"/>
    </location>
</feature>
<dbReference type="Pfam" id="PF00153">
    <property type="entry name" value="Mito_carr"/>
    <property type="match status" value="3"/>
</dbReference>
<dbReference type="CDD" id="cd00051">
    <property type="entry name" value="EFh"/>
    <property type="match status" value="1"/>
</dbReference>
<reference evidence="15" key="1">
    <citation type="submission" date="2016-04" db="EMBL/GenBank/DDBJ databases">
        <authorList>
            <person name="Evans L.H."/>
            <person name="Alamgir A."/>
            <person name="Owens N."/>
            <person name="Weber N.D."/>
            <person name="Virtaneva K."/>
            <person name="Barbian K."/>
            <person name="Babar A."/>
            <person name="Rosenke K."/>
        </authorList>
    </citation>
    <scope>NUCLEOTIDE SEQUENCE [LARGE SCALE GENOMIC DNA]</scope>
    <source>
        <strain evidence="15">CBS 101.48</strain>
    </source>
</reference>
<dbReference type="InterPro" id="IPR018108">
    <property type="entry name" value="MCP_transmembrane"/>
</dbReference>
<feature type="compositionally biased region" description="Low complexity" evidence="13">
    <location>
        <begin position="662"/>
        <end position="673"/>
    </location>
</feature>
<dbReference type="PRINTS" id="PR00926">
    <property type="entry name" value="MITOCARRIER"/>
</dbReference>
<evidence type="ECO:0000256" key="10">
    <source>
        <dbReference type="ARBA" id="ARBA00023128"/>
    </source>
</evidence>
<dbReference type="InterPro" id="IPR018247">
    <property type="entry name" value="EF_Hand_1_Ca_BS"/>
</dbReference>
<evidence type="ECO:0000259" key="14">
    <source>
        <dbReference type="PROSITE" id="PS50222"/>
    </source>
</evidence>
<dbReference type="GO" id="GO:0005509">
    <property type="term" value="F:calcium ion binding"/>
    <property type="evidence" value="ECO:0007669"/>
    <property type="project" value="InterPro"/>
</dbReference>
<feature type="compositionally biased region" description="Polar residues" evidence="13">
    <location>
        <begin position="400"/>
        <end position="410"/>
    </location>
</feature>
<feature type="compositionally biased region" description="Polar residues" evidence="13">
    <location>
        <begin position="823"/>
        <end position="835"/>
    </location>
</feature>
<dbReference type="InterPro" id="IPR023395">
    <property type="entry name" value="MCP_dom_sf"/>
</dbReference>
<accession>A0A168SJ41</accession>
<evidence type="ECO:0000256" key="5">
    <source>
        <dbReference type="ARBA" id="ARBA00022723"/>
    </source>
</evidence>
<dbReference type="GO" id="GO:0005743">
    <property type="term" value="C:mitochondrial inner membrane"/>
    <property type="evidence" value="ECO:0007669"/>
    <property type="project" value="UniProtKB-SubCell"/>
</dbReference>
<feature type="compositionally biased region" description="Polar residues" evidence="13">
    <location>
        <begin position="636"/>
        <end position="657"/>
    </location>
</feature>
<dbReference type="PROSITE" id="PS50920">
    <property type="entry name" value="SOLCAR"/>
    <property type="match status" value="3"/>
</dbReference>
<feature type="compositionally biased region" description="Polar residues" evidence="13">
    <location>
        <begin position="236"/>
        <end position="289"/>
    </location>
</feature>
<organism evidence="15">
    <name type="scientific">Absidia glauca</name>
    <name type="common">Pin mould</name>
    <dbReference type="NCBI Taxonomy" id="4829"/>
    <lineage>
        <taxon>Eukaryota</taxon>
        <taxon>Fungi</taxon>
        <taxon>Fungi incertae sedis</taxon>
        <taxon>Mucoromycota</taxon>
        <taxon>Mucoromycotina</taxon>
        <taxon>Mucoromycetes</taxon>
        <taxon>Mucorales</taxon>
        <taxon>Cunninghamellaceae</taxon>
        <taxon>Absidia</taxon>
    </lineage>
</organism>
<evidence type="ECO:0000256" key="11">
    <source>
        <dbReference type="ARBA" id="ARBA00023136"/>
    </source>
</evidence>
<dbReference type="SUPFAM" id="SSF103506">
    <property type="entry name" value="Mitochondrial carrier"/>
    <property type="match status" value="1"/>
</dbReference>
<feature type="repeat" description="Solcar" evidence="12">
    <location>
        <begin position="1154"/>
        <end position="1243"/>
    </location>
</feature>
<dbReference type="InterPro" id="IPR002048">
    <property type="entry name" value="EF_hand_dom"/>
</dbReference>
<feature type="compositionally biased region" description="Polar residues" evidence="13">
    <location>
        <begin position="612"/>
        <end position="626"/>
    </location>
</feature>
<gene>
    <name evidence="15" type="primary">ABSGL_14170.1 scaffold 14385</name>
</gene>
<dbReference type="PANTHER" id="PTHR24089">
    <property type="entry name" value="SOLUTE CARRIER FAMILY 25"/>
    <property type="match status" value="1"/>
</dbReference>
<dbReference type="SUPFAM" id="SSF47473">
    <property type="entry name" value="EF-hand"/>
    <property type="match status" value="1"/>
</dbReference>
<evidence type="ECO:0000256" key="3">
    <source>
        <dbReference type="ARBA" id="ARBA00022448"/>
    </source>
</evidence>
<name>A0A168SJ41_ABSGL</name>
<keyword evidence="5" id="KW-0479">Metal-binding</keyword>
<feature type="compositionally biased region" description="Polar residues" evidence="13">
    <location>
        <begin position="923"/>
        <end position="938"/>
    </location>
</feature>
<dbReference type="InParanoid" id="A0A168SJ41"/>
<feature type="region of interest" description="Disordered" evidence="13">
    <location>
        <begin position="348"/>
        <end position="369"/>
    </location>
</feature>
<dbReference type="EMBL" id="LT554895">
    <property type="protein sequence ID" value="SAM08507.1"/>
    <property type="molecule type" value="Genomic_DNA"/>
</dbReference>
<keyword evidence="3" id="KW-0813">Transport</keyword>